<dbReference type="OrthoDB" id="2146857at2"/>
<sequence>MNTLILYATKYGATKQIADQLARELGGNVTINNIHDGKPGIEAFDTVIVGGSVYMNKIQHGITSFLKANEKQLIKKRLGLFIGCYTPPETEGYLEQFFSTALLAHAQAKDMLGGLMQYDKMNPVYRKIFMSLKKIDDFNKNFIEPKIETERIRAFAERMQTETMRC</sequence>
<dbReference type="InterPro" id="IPR052200">
    <property type="entry name" value="Protoporphyrinogen_IX_DH"/>
</dbReference>
<name>A0A1G9X9Y0_9FIRM</name>
<evidence type="ECO:0000313" key="2">
    <source>
        <dbReference type="EMBL" id="SDM93609.1"/>
    </source>
</evidence>
<dbReference type="GO" id="GO:0070819">
    <property type="term" value="F:menaquinone-dependent protoporphyrinogen oxidase activity"/>
    <property type="evidence" value="ECO:0007669"/>
    <property type="project" value="TreeGrafter"/>
</dbReference>
<dbReference type="InterPro" id="IPR026816">
    <property type="entry name" value="Flavodoxin_dom"/>
</dbReference>
<dbReference type="AlphaFoldDB" id="A0A1G9X9Y0"/>
<reference evidence="2 3" key="1">
    <citation type="submission" date="2016-10" db="EMBL/GenBank/DDBJ databases">
        <authorList>
            <person name="de Groot N.N."/>
        </authorList>
    </citation>
    <scope>NUCLEOTIDE SEQUENCE [LARGE SCALE GENOMIC DNA]</scope>
    <source>
        <strain evidence="2 3">CGMCC 1.5012</strain>
    </source>
</reference>
<dbReference type="Pfam" id="PF12724">
    <property type="entry name" value="Flavodoxin_5"/>
    <property type="match status" value="1"/>
</dbReference>
<dbReference type="GO" id="GO:0016651">
    <property type="term" value="F:oxidoreductase activity, acting on NAD(P)H"/>
    <property type="evidence" value="ECO:0007669"/>
    <property type="project" value="UniProtKB-ARBA"/>
</dbReference>
<evidence type="ECO:0000313" key="3">
    <source>
        <dbReference type="Proteomes" id="UP000199182"/>
    </source>
</evidence>
<dbReference type="PROSITE" id="PS50902">
    <property type="entry name" value="FLAVODOXIN_LIKE"/>
    <property type="match status" value="1"/>
</dbReference>
<protein>
    <submittedName>
        <fullName evidence="2">Menaquinone-dependent protoporphyrinogen oxidase</fullName>
    </submittedName>
</protein>
<accession>A0A1G9X9Y0</accession>
<proteinExistence type="predicted"/>
<dbReference type="PANTHER" id="PTHR38030">
    <property type="entry name" value="PROTOPORPHYRINOGEN IX DEHYDROGENASE [MENAQUINONE]"/>
    <property type="match status" value="1"/>
</dbReference>
<dbReference type="GO" id="GO:0010181">
    <property type="term" value="F:FMN binding"/>
    <property type="evidence" value="ECO:0007669"/>
    <property type="project" value="InterPro"/>
</dbReference>
<keyword evidence="3" id="KW-1185">Reference proteome</keyword>
<feature type="domain" description="Flavodoxin-like" evidence="1">
    <location>
        <begin position="3"/>
        <end position="160"/>
    </location>
</feature>
<dbReference type="InterPro" id="IPR008254">
    <property type="entry name" value="Flavodoxin/NO_synth"/>
</dbReference>
<gene>
    <name evidence="2" type="ORF">SAMN05192585_10810</name>
</gene>
<dbReference type="STRING" id="258515.SAMN05192585_10810"/>
<dbReference type="EMBL" id="FNID01000008">
    <property type="protein sequence ID" value="SDM93609.1"/>
    <property type="molecule type" value="Genomic_DNA"/>
</dbReference>
<organism evidence="2 3">
    <name type="scientific">Acetanaerobacterium elongatum</name>
    <dbReference type="NCBI Taxonomy" id="258515"/>
    <lineage>
        <taxon>Bacteria</taxon>
        <taxon>Bacillati</taxon>
        <taxon>Bacillota</taxon>
        <taxon>Clostridia</taxon>
        <taxon>Eubacteriales</taxon>
        <taxon>Oscillospiraceae</taxon>
        <taxon>Acetanaerobacterium</taxon>
    </lineage>
</organism>
<dbReference type="SUPFAM" id="SSF52218">
    <property type="entry name" value="Flavoproteins"/>
    <property type="match status" value="1"/>
</dbReference>
<dbReference type="Gene3D" id="3.40.50.360">
    <property type="match status" value="1"/>
</dbReference>
<dbReference type="Proteomes" id="UP000199182">
    <property type="component" value="Unassembled WGS sequence"/>
</dbReference>
<evidence type="ECO:0000259" key="1">
    <source>
        <dbReference type="PROSITE" id="PS50902"/>
    </source>
</evidence>
<dbReference type="PANTHER" id="PTHR38030:SF2">
    <property type="entry name" value="PROTOPORPHYRINOGEN IX DEHYDROGENASE [QUINONE]"/>
    <property type="match status" value="1"/>
</dbReference>
<dbReference type="GO" id="GO:0006783">
    <property type="term" value="P:heme biosynthetic process"/>
    <property type="evidence" value="ECO:0007669"/>
    <property type="project" value="TreeGrafter"/>
</dbReference>
<dbReference type="InterPro" id="IPR001226">
    <property type="entry name" value="Flavodoxin_CS"/>
</dbReference>
<dbReference type="PROSITE" id="PS00201">
    <property type="entry name" value="FLAVODOXIN"/>
    <property type="match status" value="1"/>
</dbReference>
<dbReference type="InterPro" id="IPR029039">
    <property type="entry name" value="Flavoprotein-like_sf"/>
</dbReference>
<dbReference type="RefSeq" id="WP_092638675.1">
    <property type="nucleotide sequence ID" value="NZ_FNID01000008.1"/>
</dbReference>
<dbReference type="GO" id="GO:0009055">
    <property type="term" value="F:electron transfer activity"/>
    <property type="evidence" value="ECO:0007669"/>
    <property type="project" value="InterPro"/>
</dbReference>